<name>A0A430HE92_9BURK</name>
<dbReference type="OrthoDB" id="9256277at2"/>
<gene>
    <name evidence="2" type="ORF">EJB06_27750</name>
</gene>
<organism evidence="2 3">
    <name type="scientific">Massilia atriviolacea</name>
    <dbReference type="NCBI Taxonomy" id="2495579"/>
    <lineage>
        <taxon>Bacteria</taxon>
        <taxon>Pseudomonadati</taxon>
        <taxon>Pseudomonadota</taxon>
        <taxon>Betaproteobacteria</taxon>
        <taxon>Burkholderiales</taxon>
        <taxon>Oxalobacteraceae</taxon>
        <taxon>Telluria group</taxon>
        <taxon>Massilia</taxon>
    </lineage>
</organism>
<keyword evidence="1" id="KW-0812">Transmembrane</keyword>
<dbReference type="EMBL" id="RXLQ01000021">
    <property type="protein sequence ID" value="RSZ55830.1"/>
    <property type="molecule type" value="Genomic_DNA"/>
</dbReference>
<dbReference type="AlphaFoldDB" id="A0A430HE92"/>
<proteinExistence type="predicted"/>
<keyword evidence="3" id="KW-1185">Reference proteome</keyword>
<protein>
    <submittedName>
        <fullName evidence="2">Uncharacterized protein</fullName>
    </submittedName>
</protein>
<evidence type="ECO:0000256" key="1">
    <source>
        <dbReference type="SAM" id="Phobius"/>
    </source>
</evidence>
<feature type="transmembrane region" description="Helical" evidence="1">
    <location>
        <begin position="108"/>
        <end position="126"/>
    </location>
</feature>
<keyword evidence="1" id="KW-1133">Transmembrane helix</keyword>
<evidence type="ECO:0000313" key="3">
    <source>
        <dbReference type="Proteomes" id="UP000278085"/>
    </source>
</evidence>
<accession>A0A430HE92</accession>
<sequence length="144" mass="15267">MTAYRFRLLLCLYIVLSVATLAAAFYSSDLISPAMQAASEAEPPAWDVANLPLSLSIVLPLAIGSLAGLAGMFMFKSWARTFSLVFTVLGLVLLPLMGTSVVSWLDSLLAELCAMIWGAILALAYYSSVSKLFSAAPLSGADHS</sequence>
<feature type="transmembrane region" description="Helical" evidence="1">
    <location>
        <begin position="51"/>
        <end position="75"/>
    </location>
</feature>
<dbReference type="RefSeq" id="WP_126077273.1">
    <property type="nucleotide sequence ID" value="NZ_CP051166.1"/>
</dbReference>
<feature type="transmembrane region" description="Helical" evidence="1">
    <location>
        <begin position="82"/>
        <end position="102"/>
    </location>
</feature>
<dbReference type="Proteomes" id="UP000278085">
    <property type="component" value="Unassembled WGS sequence"/>
</dbReference>
<keyword evidence="1" id="KW-0472">Membrane</keyword>
<comment type="caution">
    <text evidence="2">The sequence shown here is derived from an EMBL/GenBank/DDBJ whole genome shotgun (WGS) entry which is preliminary data.</text>
</comment>
<evidence type="ECO:0000313" key="2">
    <source>
        <dbReference type="EMBL" id="RSZ55830.1"/>
    </source>
</evidence>
<reference evidence="2 3" key="1">
    <citation type="submission" date="2018-12" db="EMBL/GenBank/DDBJ databases">
        <authorList>
            <person name="Yang E."/>
        </authorList>
    </citation>
    <scope>NUCLEOTIDE SEQUENCE [LARGE SCALE GENOMIC DNA]</scope>
    <source>
        <strain evidence="2 3">SOD</strain>
    </source>
</reference>